<evidence type="ECO:0000256" key="14">
    <source>
        <dbReference type="ARBA" id="ARBA00049433"/>
    </source>
</evidence>
<gene>
    <name evidence="15" type="primary">hmp</name>
    <name evidence="18" type="ORF">DL897_06955</name>
</gene>
<dbReference type="PANTHER" id="PTHR43396">
    <property type="entry name" value="FLAVOHEMOPROTEIN"/>
    <property type="match status" value="1"/>
</dbReference>
<dbReference type="Proteomes" id="UP000251213">
    <property type="component" value="Unassembled WGS sequence"/>
</dbReference>
<evidence type="ECO:0000256" key="8">
    <source>
        <dbReference type="ARBA" id="ARBA00022827"/>
    </source>
</evidence>
<keyword evidence="19" id="KW-1185">Reference proteome</keyword>
<dbReference type="GO" id="GO:0046872">
    <property type="term" value="F:metal ion binding"/>
    <property type="evidence" value="ECO:0007669"/>
    <property type="project" value="UniProtKB-KW"/>
</dbReference>
<dbReference type="InterPro" id="IPR017938">
    <property type="entry name" value="Riboflavin_synthase-like_b-brl"/>
</dbReference>
<dbReference type="Pfam" id="PF00175">
    <property type="entry name" value="NAD_binding_1"/>
    <property type="match status" value="1"/>
</dbReference>
<keyword evidence="7 15" id="KW-0479">Metal-binding</keyword>
<comment type="similarity">
    <text evidence="2 15">Belongs to the globin family. Two-domain flavohemoproteins subfamily.</text>
</comment>
<dbReference type="PROSITE" id="PS51384">
    <property type="entry name" value="FAD_FR"/>
    <property type="match status" value="1"/>
</dbReference>
<feature type="domain" description="FAD-binding FR-type" evidence="17">
    <location>
        <begin position="152"/>
        <end position="263"/>
    </location>
</feature>
<feature type="site" description="Involved in heme-bound ligand stabilization and O-O bond activation" evidence="15">
    <location>
        <position position="29"/>
    </location>
</feature>
<proteinExistence type="inferred from homology"/>
<evidence type="ECO:0000256" key="1">
    <source>
        <dbReference type="ARBA" id="ARBA00006401"/>
    </source>
</evidence>
<keyword evidence="10 15" id="KW-0560">Oxidoreductase</keyword>
<evidence type="ECO:0000256" key="11">
    <source>
        <dbReference type="ARBA" id="ARBA00023004"/>
    </source>
</evidence>
<evidence type="ECO:0000256" key="4">
    <source>
        <dbReference type="ARBA" id="ARBA00022617"/>
    </source>
</evidence>
<dbReference type="SUPFAM" id="SSF46458">
    <property type="entry name" value="Globin-like"/>
    <property type="match status" value="1"/>
</dbReference>
<dbReference type="PRINTS" id="PR00371">
    <property type="entry name" value="FPNCR"/>
</dbReference>
<dbReference type="CDD" id="cd06184">
    <property type="entry name" value="flavohem_like_fad_nad_binding"/>
    <property type="match status" value="1"/>
</dbReference>
<comment type="caution">
    <text evidence="18">The sequence shown here is derived from an EMBL/GenBank/DDBJ whole genome shotgun (WGS) entry which is preliminary data.</text>
</comment>
<name>A0A364K6A7_9BACL</name>
<comment type="domain">
    <text evidence="15">Consists of two distinct domains; an N-terminal heme-containing oxygen-binding domain and a C-terminal reductase domain with binding sites for FAD and NAD(P)H.</text>
</comment>
<evidence type="ECO:0000256" key="2">
    <source>
        <dbReference type="ARBA" id="ARBA00008414"/>
    </source>
</evidence>
<dbReference type="AlphaFoldDB" id="A0A364K6A7"/>
<comment type="cofactor">
    <cofactor evidence="15">
        <name>FAD</name>
        <dbReference type="ChEBI" id="CHEBI:57692"/>
    </cofactor>
    <text evidence="15">Binds 1 FAD per subunit.</text>
</comment>
<keyword evidence="3 15" id="KW-0813">Transport</keyword>
<dbReference type="GO" id="GO:0071500">
    <property type="term" value="P:cellular response to nitrosative stress"/>
    <property type="evidence" value="ECO:0007669"/>
    <property type="project" value="TreeGrafter"/>
</dbReference>
<dbReference type="SUPFAM" id="SSF52343">
    <property type="entry name" value="Ferredoxin reductase-like, C-terminal NADP-linked domain"/>
    <property type="match status" value="1"/>
</dbReference>
<evidence type="ECO:0000256" key="15">
    <source>
        <dbReference type="HAMAP-Rule" id="MF_01252"/>
    </source>
</evidence>
<dbReference type="FunFam" id="2.40.30.10:FF:000034">
    <property type="entry name" value="Flavohemoprotein"/>
    <property type="match status" value="1"/>
</dbReference>
<evidence type="ECO:0000313" key="18">
    <source>
        <dbReference type="EMBL" id="RAL25808.1"/>
    </source>
</evidence>
<comment type="cofactor">
    <cofactor evidence="15">
        <name>heme b</name>
        <dbReference type="ChEBI" id="CHEBI:60344"/>
    </cofactor>
    <text evidence="15">Binds 1 heme b (iron(II)-protoporphyrin IX) group per subunit.</text>
</comment>
<evidence type="ECO:0000256" key="10">
    <source>
        <dbReference type="ARBA" id="ARBA00023002"/>
    </source>
</evidence>
<comment type="caution">
    <text evidence="15">Lacks conserved residue(s) required for the propagation of feature annotation.</text>
</comment>
<evidence type="ECO:0000256" key="5">
    <source>
        <dbReference type="ARBA" id="ARBA00022621"/>
    </source>
</evidence>
<dbReference type="InterPro" id="IPR008333">
    <property type="entry name" value="Cbr1-like_FAD-bd_dom"/>
</dbReference>
<dbReference type="PROSITE" id="PS01033">
    <property type="entry name" value="GLOBIN"/>
    <property type="match status" value="1"/>
</dbReference>
<protein>
    <recommendedName>
        <fullName evidence="15">Flavohemoprotein</fullName>
    </recommendedName>
    <alternativeName>
        <fullName evidence="15">Flavohemoglobin</fullName>
    </alternativeName>
    <alternativeName>
        <fullName evidence="15">Hemoglobin-like protein</fullName>
    </alternativeName>
    <alternativeName>
        <fullName evidence="15">Nitric oxide dioxygenase</fullName>
        <shortName evidence="15">NO oxygenase</shortName>
        <shortName evidence="15">NOD</shortName>
        <ecNumber evidence="15">1.14.12.17</ecNumber>
    </alternativeName>
</protein>
<evidence type="ECO:0000256" key="7">
    <source>
        <dbReference type="ARBA" id="ARBA00022723"/>
    </source>
</evidence>
<feature type="binding site" evidence="15">
    <location>
        <begin position="206"/>
        <end position="209"/>
    </location>
    <ligand>
        <name>FAD</name>
        <dbReference type="ChEBI" id="CHEBI:57692"/>
    </ligand>
</feature>
<feature type="domain" description="Globin" evidence="16">
    <location>
        <begin position="1"/>
        <end position="138"/>
    </location>
</feature>
<evidence type="ECO:0000256" key="6">
    <source>
        <dbReference type="ARBA" id="ARBA00022630"/>
    </source>
</evidence>
<feature type="region of interest" description="Reductase" evidence="15">
    <location>
        <begin position="149"/>
        <end position="405"/>
    </location>
</feature>
<evidence type="ECO:0000256" key="12">
    <source>
        <dbReference type="ARBA" id="ARBA00023027"/>
    </source>
</evidence>
<evidence type="ECO:0000259" key="16">
    <source>
        <dbReference type="PROSITE" id="PS01033"/>
    </source>
</evidence>
<evidence type="ECO:0000313" key="19">
    <source>
        <dbReference type="Proteomes" id="UP000251213"/>
    </source>
</evidence>
<dbReference type="InterPro" id="IPR017927">
    <property type="entry name" value="FAD-bd_FR_type"/>
</dbReference>
<keyword evidence="6 15" id="KW-0285">Flavoprotein</keyword>
<comment type="function">
    <text evidence="15">Is involved in NO detoxification in an aerobic process, termed nitric oxide dioxygenase (NOD) reaction that utilizes O(2) and NAD(P)H to convert NO to nitrate, which protects the bacterium from various noxious nitrogen compounds. Therefore, plays a central role in the inducible response to nitrosative stress.</text>
</comment>
<feature type="site" description="Influences the redox potential of the prosthetic heme and FAD groups" evidence="15">
    <location>
        <position position="396"/>
    </location>
</feature>
<sequence length="405" mass="46285">MLSHHTKEIIKSTVPVLEAHGEQITSRFYQMMFEAHPELKNIFNQTHQKLKDQPRALANAVYAAAANIDHLEDILPAIQVVFHKHRSIGIKPEHYPIVGKFLLLAIKDVLGDAATDEIIDAWKQTYGVLADIFITTEQNLYDKAEHQPGGWKGYRPFIVDKKIQESNVITSFYLKPADGQAIPNYLPGQYISLRVNIEGYDYTMIRQYSLSDASGNDYYRISVKREDGSSNKPAGIVSTYLHQQVQVGDQLEISAPAGDFYLDLQKDTPVVLLSGGVGMTPLISMLNTMIQKQPERQIYYIHSAISGEYHAMKEYLQKRAEENNQLHYYVVYEKPTEDDRLAHRFHKEGYVDLDWLKTVIPNEKADFYFCGPTPYMKAIKKLLEIIGIPDENIHFEFFGPKGNLE</sequence>
<evidence type="ECO:0000259" key="17">
    <source>
        <dbReference type="PROSITE" id="PS51384"/>
    </source>
</evidence>
<dbReference type="InterPro" id="IPR001433">
    <property type="entry name" value="OxRdtase_FAD/NAD-bd"/>
</dbReference>
<feature type="binding site" description="proximal binding residue" evidence="15">
    <location>
        <position position="85"/>
    </location>
    <ligand>
        <name>heme b</name>
        <dbReference type="ChEBI" id="CHEBI:60344"/>
    </ligand>
    <ligandPart>
        <name>Fe</name>
        <dbReference type="ChEBI" id="CHEBI:18248"/>
    </ligandPart>
</feature>
<evidence type="ECO:0000256" key="3">
    <source>
        <dbReference type="ARBA" id="ARBA00022448"/>
    </source>
</evidence>
<dbReference type="NCBIfam" id="NF009805">
    <property type="entry name" value="PRK13289.1"/>
    <property type="match status" value="1"/>
</dbReference>
<keyword evidence="8 15" id="KW-0274">FAD</keyword>
<dbReference type="FunFam" id="3.40.50.80:FF:000010">
    <property type="entry name" value="Flavohemoprotein"/>
    <property type="match status" value="1"/>
</dbReference>
<evidence type="ECO:0000256" key="9">
    <source>
        <dbReference type="ARBA" id="ARBA00022857"/>
    </source>
</evidence>
<feature type="active site" description="Charge relay system" evidence="15">
    <location>
        <position position="95"/>
    </location>
</feature>
<feature type="binding site" evidence="15">
    <location>
        <position position="190"/>
    </location>
    <ligand>
        <name>FAD</name>
        <dbReference type="ChEBI" id="CHEBI:57692"/>
    </ligand>
</feature>
<comment type="catalytic activity">
    <reaction evidence="13 15">
        <text>2 nitric oxide + NADH + 2 O2 = 2 nitrate + NAD(+) + H(+)</text>
        <dbReference type="Rhea" id="RHEA:19469"/>
        <dbReference type="ChEBI" id="CHEBI:15378"/>
        <dbReference type="ChEBI" id="CHEBI:15379"/>
        <dbReference type="ChEBI" id="CHEBI:16480"/>
        <dbReference type="ChEBI" id="CHEBI:17632"/>
        <dbReference type="ChEBI" id="CHEBI:57540"/>
        <dbReference type="ChEBI" id="CHEBI:57945"/>
        <dbReference type="EC" id="1.14.12.17"/>
    </reaction>
</comment>
<evidence type="ECO:0000256" key="13">
    <source>
        <dbReference type="ARBA" id="ARBA00048649"/>
    </source>
</evidence>
<dbReference type="Pfam" id="PF00042">
    <property type="entry name" value="Globin"/>
    <property type="match status" value="1"/>
</dbReference>
<dbReference type="OrthoDB" id="9801223at2"/>
<comment type="similarity">
    <text evidence="1 15">In the C-terminal section; belongs to the flavoprotein pyridine nucleotide cytochrome reductase family.</text>
</comment>
<organism evidence="18 19">
    <name type="scientific">Thermoflavimicrobium daqui</name>
    <dbReference type="NCBI Taxonomy" id="2137476"/>
    <lineage>
        <taxon>Bacteria</taxon>
        <taxon>Bacillati</taxon>
        <taxon>Bacillota</taxon>
        <taxon>Bacilli</taxon>
        <taxon>Bacillales</taxon>
        <taxon>Thermoactinomycetaceae</taxon>
        <taxon>Thermoflavimicrobium</taxon>
    </lineage>
</organism>
<dbReference type="InterPro" id="IPR039261">
    <property type="entry name" value="FNR_nucleotide-bd"/>
</dbReference>
<feature type="binding site" evidence="15">
    <location>
        <begin position="397"/>
        <end position="400"/>
    </location>
    <ligand>
        <name>FAD</name>
        <dbReference type="ChEBI" id="CHEBI:57692"/>
    </ligand>
</feature>
<dbReference type="EC" id="1.14.12.17" evidence="15"/>
<dbReference type="Pfam" id="PF00970">
    <property type="entry name" value="FAD_binding_6"/>
    <property type="match status" value="1"/>
</dbReference>
<dbReference type="FunFam" id="1.10.490.10:FF:000003">
    <property type="entry name" value="Flavohemoprotein"/>
    <property type="match status" value="1"/>
</dbReference>
<feature type="active site" description="Charge relay system" evidence="15">
    <location>
        <position position="137"/>
    </location>
</feature>
<dbReference type="InterPro" id="IPR000971">
    <property type="entry name" value="Globin"/>
</dbReference>
<accession>A0A364K6A7</accession>
<dbReference type="SUPFAM" id="SSF63380">
    <property type="entry name" value="Riboflavin synthase domain-like"/>
    <property type="match status" value="1"/>
</dbReference>
<dbReference type="Gene3D" id="1.10.490.10">
    <property type="entry name" value="Globins"/>
    <property type="match status" value="1"/>
</dbReference>
<keyword evidence="15" id="KW-0216">Detoxification</keyword>
<dbReference type="HAMAP" id="MF_01252">
    <property type="entry name" value="Hmp"/>
    <property type="match status" value="1"/>
</dbReference>
<dbReference type="GO" id="GO:0005344">
    <property type="term" value="F:oxygen carrier activity"/>
    <property type="evidence" value="ECO:0007669"/>
    <property type="project" value="UniProtKB-UniRule"/>
</dbReference>
<dbReference type="EMBL" id="QJKK01000003">
    <property type="protein sequence ID" value="RAL25808.1"/>
    <property type="molecule type" value="Genomic_DNA"/>
</dbReference>
<dbReference type="GO" id="GO:0071949">
    <property type="term" value="F:FAD binding"/>
    <property type="evidence" value="ECO:0007669"/>
    <property type="project" value="InterPro"/>
</dbReference>
<keyword evidence="4 15" id="KW-0349">Heme</keyword>
<dbReference type="Gene3D" id="3.40.50.80">
    <property type="entry name" value="Nucleotide-binding domain of ferredoxin-NADP reductase (FNR) module"/>
    <property type="match status" value="1"/>
</dbReference>
<dbReference type="InterPro" id="IPR001709">
    <property type="entry name" value="Flavoprot_Pyr_Nucl_cyt_Rdtase"/>
</dbReference>
<dbReference type="PRINTS" id="PR00406">
    <property type="entry name" value="CYTB5RDTASE"/>
</dbReference>
<keyword evidence="12 15" id="KW-0520">NAD</keyword>
<reference evidence="18 19" key="2">
    <citation type="submission" date="2018-06" db="EMBL/GenBank/DDBJ databases">
        <authorList>
            <person name="Zhirakovskaya E."/>
        </authorList>
    </citation>
    <scope>NUCLEOTIDE SEQUENCE [LARGE SCALE GENOMIC DNA]</scope>
    <source>
        <strain evidence="18 19">FBKL4.011</strain>
    </source>
</reference>
<keyword evidence="9 15" id="KW-0521">NADP</keyword>
<dbReference type="InterPro" id="IPR023950">
    <property type="entry name" value="Hmp"/>
</dbReference>
<dbReference type="GO" id="GO:0009636">
    <property type="term" value="P:response to toxic substance"/>
    <property type="evidence" value="ECO:0007669"/>
    <property type="project" value="UniProtKB-KW"/>
</dbReference>
<dbReference type="Gene3D" id="2.40.30.10">
    <property type="entry name" value="Translation factors"/>
    <property type="match status" value="1"/>
</dbReference>
<keyword evidence="5 15" id="KW-0561">Oxygen transport</keyword>
<comment type="catalytic activity">
    <reaction evidence="14 15">
        <text>2 nitric oxide + NADPH + 2 O2 = 2 nitrate + NADP(+) + H(+)</text>
        <dbReference type="Rhea" id="RHEA:19465"/>
        <dbReference type="ChEBI" id="CHEBI:15378"/>
        <dbReference type="ChEBI" id="CHEBI:15379"/>
        <dbReference type="ChEBI" id="CHEBI:16480"/>
        <dbReference type="ChEBI" id="CHEBI:17632"/>
        <dbReference type="ChEBI" id="CHEBI:57783"/>
        <dbReference type="ChEBI" id="CHEBI:58349"/>
        <dbReference type="EC" id="1.14.12.17"/>
    </reaction>
</comment>
<dbReference type="GO" id="GO:0019825">
    <property type="term" value="F:oxygen binding"/>
    <property type="evidence" value="ECO:0007669"/>
    <property type="project" value="InterPro"/>
</dbReference>
<dbReference type="InterPro" id="IPR009050">
    <property type="entry name" value="Globin-like_sf"/>
</dbReference>
<dbReference type="GO" id="GO:0020037">
    <property type="term" value="F:heme binding"/>
    <property type="evidence" value="ECO:0007669"/>
    <property type="project" value="InterPro"/>
</dbReference>
<reference evidence="18 19" key="1">
    <citation type="submission" date="2018-06" db="EMBL/GenBank/DDBJ databases">
        <title>Thermoflavimicrobium daqus sp. nov., a thermophilic microbe isolated from Moutai-flavour Daqu.</title>
        <authorList>
            <person name="Wang X."/>
            <person name="Zhou H."/>
        </authorList>
    </citation>
    <scope>NUCLEOTIDE SEQUENCE [LARGE SCALE GENOMIC DNA]</scope>
    <source>
        <strain evidence="18 19">FBKL4.011</strain>
    </source>
</reference>
<dbReference type="RefSeq" id="WP_113658422.1">
    <property type="nucleotide sequence ID" value="NZ_KZ845665.1"/>
</dbReference>
<dbReference type="PANTHER" id="PTHR43396:SF3">
    <property type="entry name" value="FLAVOHEMOPROTEIN"/>
    <property type="match status" value="1"/>
</dbReference>
<dbReference type="InterPro" id="IPR012292">
    <property type="entry name" value="Globin/Proto"/>
</dbReference>
<dbReference type="GO" id="GO:0046210">
    <property type="term" value="P:nitric oxide catabolic process"/>
    <property type="evidence" value="ECO:0007669"/>
    <property type="project" value="TreeGrafter"/>
</dbReference>
<feature type="site" description="Influences the redox potential of the prosthetic heme and FAD groups" evidence="15">
    <location>
        <position position="84"/>
    </location>
</feature>
<keyword evidence="11 15" id="KW-0408">Iron</keyword>
<dbReference type="GO" id="GO:0008941">
    <property type="term" value="F:nitric oxide dioxygenase NAD(P)H activity"/>
    <property type="evidence" value="ECO:0007669"/>
    <property type="project" value="UniProtKB-UniRule"/>
</dbReference>